<reference evidence="3 4" key="1">
    <citation type="submission" date="2024-01" db="EMBL/GenBank/DDBJ databases">
        <title>The genomes of 5 underutilized Papilionoideae crops provide insights into root nodulation and disease resistance.</title>
        <authorList>
            <person name="Yuan L."/>
        </authorList>
    </citation>
    <scope>NUCLEOTIDE SEQUENCE [LARGE SCALE GENOMIC DNA]</scope>
    <source>
        <strain evidence="3">LY-2023</strain>
        <tissue evidence="3">Leaf</tissue>
    </source>
</reference>
<feature type="transmembrane region" description="Helical" evidence="2">
    <location>
        <begin position="637"/>
        <end position="657"/>
    </location>
</feature>
<evidence type="ECO:0000256" key="1">
    <source>
        <dbReference type="SAM" id="MobiDB-lite"/>
    </source>
</evidence>
<dbReference type="InterPro" id="IPR004158">
    <property type="entry name" value="DUF247_pln"/>
</dbReference>
<keyword evidence="4" id="KW-1185">Reference proteome</keyword>
<organism evidence="3 4">
    <name type="scientific">Clitoria ternatea</name>
    <name type="common">Butterfly pea</name>
    <dbReference type="NCBI Taxonomy" id="43366"/>
    <lineage>
        <taxon>Eukaryota</taxon>
        <taxon>Viridiplantae</taxon>
        <taxon>Streptophyta</taxon>
        <taxon>Embryophyta</taxon>
        <taxon>Tracheophyta</taxon>
        <taxon>Spermatophyta</taxon>
        <taxon>Magnoliopsida</taxon>
        <taxon>eudicotyledons</taxon>
        <taxon>Gunneridae</taxon>
        <taxon>Pentapetalae</taxon>
        <taxon>rosids</taxon>
        <taxon>fabids</taxon>
        <taxon>Fabales</taxon>
        <taxon>Fabaceae</taxon>
        <taxon>Papilionoideae</taxon>
        <taxon>50 kb inversion clade</taxon>
        <taxon>NPAAA clade</taxon>
        <taxon>indigoferoid/millettioid clade</taxon>
        <taxon>Phaseoleae</taxon>
        <taxon>Clitoria</taxon>
    </lineage>
</organism>
<name>A0AAN9IEW4_CLITE</name>
<sequence length="694" mass="76904">MSCTTSNEDSPKSFSDNDDWVVHICNELDHLETSELKYQNSNPVCICEVPESLYGENREAIIPQFVGLGPYHHSRNELIVKEKDKLGAAKRVLKDLHDKDLFKKRISNFGSNLADFYHPDVRSAYHEFTLSYMLTLDTLFLLGFIKLLNGPNPDVGFSYFLTGNLGVPRFNAAGVELTKNALIREVFKLENQIPFAVLKQIGVVNDSEIQSDSDGLGSELERFCKQHCPLAASDSEQHEMTPTRSILETYHHFLDLMYHLIVPQPLEIDSATDVNQSTDPNQTNPTSNATDNQSGAPTNPTEHATGDNQSEAPTNPTEHATDDNQSGAPTNPTEHATDNQSEAPTNSTDNQSGAPTHATDDNQSGIQIHQVTNRSSDSSHNGFCFICGKFFGVVVLLILILGLIIYKLVPWLIRSVFGVVKRTCCYLYGLLLKLAQLSNPTLRNIQSALPEVRNKFPGLPQFLPDLVDCLVTITDIQNSLGSDDVRQSVLIPSVKELHQAGIKFQPAPASPKSGIPIDFDIKTCTFKLPRMKLDTNSEVIIRNLVAYETLIKSSSPLIVTRFVELMRAVVDTPEDVKILVANGIIETELKNEVVTDLFNGMSKSIKPTNTKQLDQVIKDVNDNFYSLEKQNRAKSKYTSGTFLGAVAGLLFLAFTGVQTYCTVHNCSGSPKFGKQLLDDGDYYYDTSNHFISSM</sequence>
<evidence type="ECO:0000313" key="4">
    <source>
        <dbReference type="Proteomes" id="UP001359559"/>
    </source>
</evidence>
<gene>
    <name evidence="3" type="ORF">RJT34_23361</name>
</gene>
<proteinExistence type="predicted"/>
<feature type="transmembrane region" description="Helical" evidence="2">
    <location>
        <begin position="390"/>
        <end position="413"/>
    </location>
</feature>
<dbReference type="Pfam" id="PF03140">
    <property type="entry name" value="DUF247"/>
    <property type="match status" value="1"/>
</dbReference>
<dbReference type="AlphaFoldDB" id="A0AAN9IEW4"/>
<evidence type="ECO:0000313" key="3">
    <source>
        <dbReference type="EMBL" id="KAK7278333.1"/>
    </source>
</evidence>
<keyword evidence="2" id="KW-0472">Membrane</keyword>
<dbReference type="PANTHER" id="PTHR31549">
    <property type="entry name" value="PROTEIN, PUTATIVE (DUF247)-RELATED-RELATED"/>
    <property type="match status" value="1"/>
</dbReference>
<comment type="caution">
    <text evidence="3">The sequence shown here is derived from an EMBL/GenBank/DDBJ whole genome shotgun (WGS) entry which is preliminary data.</text>
</comment>
<dbReference type="Proteomes" id="UP001359559">
    <property type="component" value="Unassembled WGS sequence"/>
</dbReference>
<feature type="compositionally biased region" description="Polar residues" evidence="1">
    <location>
        <begin position="272"/>
        <end position="354"/>
    </location>
</feature>
<keyword evidence="2" id="KW-1133">Transmembrane helix</keyword>
<dbReference type="EMBL" id="JAYKXN010000006">
    <property type="protein sequence ID" value="KAK7278333.1"/>
    <property type="molecule type" value="Genomic_DNA"/>
</dbReference>
<dbReference type="PANTHER" id="PTHR31549:SF259">
    <property type="match status" value="1"/>
</dbReference>
<protein>
    <submittedName>
        <fullName evidence="3">Uncharacterized protein</fullName>
    </submittedName>
</protein>
<feature type="region of interest" description="Disordered" evidence="1">
    <location>
        <begin position="271"/>
        <end position="363"/>
    </location>
</feature>
<evidence type="ECO:0000256" key="2">
    <source>
        <dbReference type="SAM" id="Phobius"/>
    </source>
</evidence>
<keyword evidence="2" id="KW-0812">Transmembrane</keyword>
<accession>A0AAN9IEW4</accession>